<dbReference type="Pfam" id="PF10593">
    <property type="entry name" value="Z1"/>
    <property type="match status" value="1"/>
</dbReference>
<accession>A0ABU9B5H0</accession>
<dbReference type="InterPro" id="IPR018310">
    <property type="entry name" value="Put_endonuclease_Z1-dom"/>
</dbReference>
<keyword evidence="3" id="KW-1185">Reference proteome</keyword>
<protein>
    <submittedName>
        <fullName evidence="2">Z1 domain-containing protein</fullName>
    </submittedName>
</protein>
<proteinExistence type="predicted"/>
<sequence>MSSNLPAYRQARDIAIVLLRQHSEPAPETVRACVNQACSVIPGSEAFDIEELVSDLHYSFNVFAGSSTALDDPRGHEEWLPDKRASITWNFWHRYERWLGEEKNWEQSIIRELGEQTDKVLGRLEDPTREGKWDRRGMVVGNVQSGKTANYTGLICKAADAGYRVIVVLAGMHKNLRSQTQLRLDEGFLGLATEKGNHLHDRMARKGVGLLEGLPELHVLSLTNSTDEGDFKRGAGNQVTGTLGGVPTLLVVKKNGSILKTLRDWLLHVGQKHGGKINGVPLLVIDDEADQASINTKTKRVLKEGEEEKVTVINRRIREILAAFDKSAYVGYTATPFANIFINPEARSHADDLEDDIFPRSFILNVWPPKTYCGPARVFGYDEDPDAGIPATDPLPLVNVINDHEVDFPQPHRKDHVPAALPPSLVNAIRGFVLTCAARRARGQTSAHNSMLVHVTRFVDVQKRVADLIRTEFDALRRRVVQGDGDRSPSVLEELGSLWQDEFAARYEEIKQGAAGEVGDPVVWSEVEAQLVEAVSRIEIKEINGTAGDVLDYINHPAGFNVIAVGGDKLSRGLTLEGLSVSYFLRTSRMYDTLMQMGRWFGYRPGYLDLCRLYTTADLRLWYRHIGLAEEELRRDFDMMSESKRTPEDYGLRVRSHPAGLMVTAMNKMCHAQTLRFSYAGTLIQTAHFDRRVEIRAANLRTLRDFTATLQDPSERRTRDGKRRLALVWRDVTAKQLCHELLASMSIHPQCHTVDKIRVVDFILSQAAQDELTNWTVALVSSTQASEALTRDVAGLTGIGLTVRKEDGASTASRYSTSQANIQSPTHQVLDLCFFQLDAPMLSALMAKRDFTETEDGKPLFSADDVALLQSYLGKQLDEVALALTRDRARRANKPEPTEPNGVVIRQLRPSTHGLLLLYALSPAEPCLAKEEPAYLGLVFSFPSSHTARRLNYKANPVLIRQLRDEDYDPEEE</sequence>
<gene>
    <name evidence="2" type="ORF">WKV53_28390</name>
</gene>
<name>A0ABU9B5H0_9BACT</name>
<evidence type="ECO:0000313" key="3">
    <source>
        <dbReference type="Proteomes" id="UP001371305"/>
    </source>
</evidence>
<organism evidence="2 3">
    <name type="scientific">Luteolibacter soli</name>
    <dbReference type="NCBI Taxonomy" id="3135280"/>
    <lineage>
        <taxon>Bacteria</taxon>
        <taxon>Pseudomonadati</taxon>
        <taxon>Verrucomicrobiota</taxon>
        <taxon>Verrucomicrobiia</taxon>
        <taxon>Verrucomicrobiales</taxon>
        <taxon>Verrucomicrobiaceae</taxon>
        <taxon>Luteolibacter</taxon>
    </lineage>
</organism>
<dbReference type="EMBL" id="JBBUKT010000021">
    <property type="protein sequence ID" value="MEK7954469.1"/>
    <property type="molecule type" value="Genomic_DNA"/>
</dbReference>
<evidence type="ECO:0000259" key="1">
    <source>
        <dbReference type="Pfam" id="PF10593"/>
    </source>
</evidence>
<dbReference type="Proteomes" id="UP001371305">
    <property type="component" value="Unassembled WGS sequence"/>
</dbReference>
<comment type="caution">
    <text evidence="2">The sequence shown here is derived from an EMBL/GenBank/DDBJ whole genome shotgun (WGS) entry which is preliminary data.</text>
</comment>
<feature type="domain" description="Putative endonuclease Z1" evidence="1">
    <location>
        <begin position="424"/>
        <end position="659"/>
    </location>
</feature>
<reference evidence="2 3" key="1">
    <citation type="submission" date="2024-04" db="EMBL/GenBank/DDBJ databases">
        <title>Luteolibacter sp. isolated from soil.</title>
        <authorList>
            <person name="An J."/>
        </authorList>
    </citation>
    <scope>NUCLEOTIDE SEQUENCE [LARGE SCALE GENOMIC DNA]</scope>
    <source>
        <strain evidence="2 3">Y139</strain>
    </source>
</reference>
<dbReference type="RefSeq" id="WP_341408240.1">
    <property type="nucleotide sequence ID" value="NZ_JBBUKT010000021.1"/>
</dbReference>
<evidence type="ECO:0000313" key="2">
    <source>
        <dbReference type="EMBL" id="MEK7954469.1"/>
    </source>
</evidence>